<dbReference type="AlphaFoldDB" id="A0A0W0UIL7"/>
<dbReference type="EMBL" id="LNYG01000013">
    <property type="protein sequence ID" value="KTD07580.1"/>
    <property type="molecule type" value="Genomic_DNA"/>
</dbReference>
<organism evidence="6 7">
    <name type="scientific">Legionella jamestowniensis</name>
    <dbReference type="NCBI Taxonomy" id="455"/>
    <lineage>
        <taxon>Bacteria</taxon>
        <taxon>Pseudomonadati</taxon>
        <taxon>Pseudomonadota</taxon>
        <taxon>Gammaproteobacteria</taxon>
        <taxon>Legionellales</taxon>
        <taxon>Legionellaceae</taxon>
        <taxon>Legionella</taxon>
    </lineage>
</organism>
<evidence type="ECO:0000256" key="2">
    <source>
        <dbReference type="ARBA" id="ARBA00023043"/>
    </source>
</evidence>
<dbReference type="InterPro" id="IPR002110">
    <property type="entry name" value="Ankyrin_rpt"/>
</dbReference>
<dbReference type="PROSITE" id="PS50088">
    <property type="entry name" value="ANK_REPEAT"/>
    <property type="match status" value="4"/>
</dbReference>
<evidence type="ECO:0000259" key="5">
    <source>
        <dbReference type="Pfam" id="PF09848"/>
    </source>
</evidence>
<dbReference type="STRING" id="455.Ljam_1775"/>
<proteinExistence type="predicted"/>
<gene>
    <name evidence="6" type="primary">arp_3</name>
    <name evidence="6" type="ORF">Ljam_1775</name>
</gene>
<dbReference type="InterPro" id="IPR036770">
    <property type="entry name" value="Ankyrin_rpt-contain_sf"/>
</dbReference>
<dbReference type="RefSeq" id="WP_058449687.1">
    <property type="nucleotide sequence ID" value="NZ_LNYG01000013.1"/>
</dbReference>
<keyword evidence="1" id="KW-0677">Repeat</keyword>
<feature type="compositionally biased region" description="Polar residues" evidence="4">
    <location>
        <begin position="587"/>
        <end position="607"/>
    </location>
</feature>
<evidence type="ECO:0000313" key="6">
    <source>
        <dbReference type="EMBL" id="KTD07580.1"/>
    </source>
</evidence>
<dbReference type="PRINTS" id="PR01415">
    <property type="entry name" value="ANKYRIN"/>
</dbReference>
<feature type="repeat" description="ANK" evidence="3">
    <location>
        <begin position="1015"/>
        <end position="1047"/>
    </location>
</feature>
<dbReference type="Pfam" id="PF12796">
    <property type="entry name" value="Ank_2"/>
    <property type="match status" value="2"/>
</dbReference>
<feature type="repeat" description="ANK" evidence="3">
    <location>
        <begin position="852"/>
        <end position="884"/>
    </location>
</feature>
<evidence type="ECO:0000256" key="1">
    <source>
        <dbReference type="ARBA" id="ARBA00022737"/>
    </source>
</evidence>
<evidence type="ECO:0000256" key="3">
    <source>
        <dbReference type="PROSITE-ProRule" id="PRU00023"/>
    </source>
</evidence>
<dbReference type="PANTHER" id="PTHR24198">
    <property type="entry name" value="ANKYRIN REPEAT AND PROTEIN KINASE DOMAIN-CONTAINING PROTEIN"/>
    <property type="match status" value="1"/>
</dbReference>
<dbReference type="InterPro" id="IPR027417">
    <property type="entry name" value="P-loop_NTPase"/>
</dbReference>
<dbReference type="OrthoDB" id="5654420at2"/>
<dbReference type="Pfam" id="PF09848">
    <property type="entry name" value="SLFN-g3_helicase"/>
    <property type="match status" value="1"/>
</dbReference>
<dbReference type="InterPro" id="IPR018647">
    <property type="entry name" value="SLFN_3-like_DNA/RNA_helicase"/>
</dbReference>
<dbReference type="PANTHER" id="PTHR24198:SF165">
    <property type="entry name" value="ANKYRIN REPEAT-CONTAINING PROTEIN-RELATED"/>
    <property type="match status" value="1"/>
</dbReference>
<dbReference type="Gene3D" id="1.25.40.20">
    <property type="entry name" value="Ankyrin repeat-containing domain"/>
    <property type="match status" value="1"/>
</dbReference>
<dbReference type="SMART" id="SM00248">
    <property type="entry name" value="ANK"/>
    <property type="match status" value="7"/>
</dbReference>
<feature type="domain" description="Schlafen group 3-like DNA/RNA helicase" evidence="5">
    <location>
        <begin position="164"/>
        <end position="474"/>
    </location>
</feature>
<sequence>MSDILYWREIIGESDLLSTFATEIEQLAAGEYKSLDLEKLRGVSGTPIYSIRVNKETRLLFTTYKGKLYLLDVVANHDYHKNRYLRNPGLLNSFFAKLDASIEFRWGEKLSLEALSAEEKEDLKKRLPPKKEKSRFVALDYYKENFIGLSAQQEQALQAKLPALVYGPAGSGKTCVAFFALHDYVKRRMQKDTSPVLYVSRSATLVAEMKAQWKGSVDEKLQDCVSFLTYEELFNNHCTDKKKPLADTGLFQDWFAKTIKQAAYKGLNTLTAETVWLEFRIRSGYSEEDYIHLGTRQSSLDEGQRQMVCKLYNAFLSHYMASELTPLSPTKPYPMILVDEAQDFSFAQLESLYTLADKGNIVYFLGDHQILFDGKSRLPFLRQLFHKKEQPYSEHQLPASYRCPASIVNVTNQLIQLKYQVTGGAADKVELGHIISAKEEQDNGELLWLATNSKKDLEALQQEATQSAKFALVAFPEFIEEARKTFKTPLIFTPEQIKGLEYDTILFWRPFDGKDGAAACSKLKEKQGTVHTTSHLPKTGEGDESCLPYFNRFITGITRAKRKLIIVQNKEHRSEALYDALKPAFTQENKQAASPQSTPVHQSTTQDWEAEARKLLQQGNETQARDIFLGILGRNMEQFKAFQQHTMPYIHLKPAEVIEKKTVQKEQLNVPKKNKGKEVSHAQPKTITKTKLPFSPLVAQPTDPSEKARQELMVDFSEKRLGIVLSIFPIETLLLQSSATNQAPLLYFILNDINRAKLFIKTIVNNYTIIKKFTPPIRKLVISICTQPTIVLNKELRSLFNKLNTVLEDLSPHLKDISATPTLAHIAVFTSKTEYLVCLYHLGADFNIAYNEGQTPLSAAVLLNKEDVVTLLLLCGADPNKLADGESPLHIAATKGSLRMVKLLLKHKADPNKLNARAHAPLHLALFENQIEIANELLDNGADPNQKTTEGLTPALIATNQDCIAIIEKLHQKGADFNQTVKDANCIYPAILKGHLEMIKILHAFGASLNQKLVDNSTPAHFAVSKGNIDIIQWLLEHNMDFSTSWSVSKDNLITFLQVTMDENGAEEVILSKINELIERQGAKEDTISILPIDIAEIMGREDIMDLIKGANMKNHHPYAFFTRQNSTEECSVISQLAP</sequence>
<feature type="repeat" description="ANK" evidence="3">
    <location>
        <begin position="917"/>
        <end position="949"/>
    </location>
</feature>
<accession>A0A0W0UIL7</accession>
<dbReference type="PROSITE" id="PS50297">
    <property type="entry name" value="ANK_REP_REGION"/>
    <property type="match status" value="4"/>
</dbReference>
<feature type="region of interest" description="Disordered" evidence="4">
    <location>
        <begin position="587"/>
        <end position="608"/>
    </location>
</feature>
<dbReference type="Gene3D" id="3.40.50.300">
    <property type="entry name" value="P-loop containing nucleotide triphosphate hydrolases"/>
    <property type="match status" value="1"/>
</dbReference>
<dbReference type="SUPFAM" id="SSF48403">
    <property type="entry name" value="Ankyrin repeat"/>
    <property type="match status" value="1"/>
</dbReference>
<evidence type="ECO:0000313" key="7">
    <source>
        <dbReference type="Proteomes" id="UP000054715"/>
    </source>
</evidence>
<comment type="caution">
    <text evidence="6">The sequence shown here is derived from an EMBL/GenBank/DDBJ whole genome shotgun (WGS) entry which is preliminary data.</text>
</comment>
<dbReference type="SUPFAM" id="SSF52540">
    <property type="entry name" value="P-loop containing nucleoside triphosphate hydrolases"/>
    <property type="match status" value="1"/>
</dbReference>
<feature type="repeat" description="ANK" evidence="3">
    <location>
        <begin position="884"/>
        <end position="916"/>
    </location>
</feature>
<protein>
    <submittedName>
        <fullName evidence="6">Ankyrin repeat protein</fullName>
    </submittedName>
</protein>
<name>A0A0W0UIL7_9GAMM</name>
<evidence type="ECO:0000256" key="4">
    <source>
        <dbReference type="SAM" id="MobiDB-lite"/>
    </source>
</evidence>
<reference evidence="6 7" key="1">
    <citation type="submission" date="2015-11" db="EMBL/GenBank/DDBJ databases">
        <title>Genomic analysis of 38 Legionella species identifies large and diverse effector repertoires.</title>
        <authorList>
            <person name="Burstein D."/>
            <person name="Amaro F."/>
            <person name="Zusman T."/>
            <person name="Lifshitz Z."/>
            <person name="Cohen O."/>
            <person name="Gilbert J.A."/>
            <person name="Pupko T."/>
            <person name="Shuman H.A."/>
            <person name="Segal G."/>
        </authorList>
    </citation>
    <scope>NUCLEOTIDE SEQUENCE [LARGE SCALE GENOMIC DNA]</scope>
    <source>
        <strain evidence="6 7">JA-26-G1-E2</strain>
    </source>
</reference>
<keyword evidence="2 3" id="KW-0040">ANK repeat</keyword>
<dbReference type="Proteomes" id="UP000054715">
    <property type="component" value="Unassembled WGS sequence"/>
</dbReference>
<dbReference type="PATRIC" id="fig|455.5.peg.1870"/>